<dbReference type="EMBL" id="MU629418">
    <property type="protein sequence ID" value="KAJ1257387.1"/>
    <property type="molecule type" value="Genomic_DNA"/>
</dbReference>
<comment type="caution">
    <text evidence="1">The sequence shown here is derived from an EMBL/GenBank/DDBJ whole genome shotgun (WGS) entry which is preliminary data.</text>
</comment>
<accession>A0A9W7XEW3</accession>
<sequence>MVHGARRPRAGRWCAARRRPRASGWCVARWRPWAGRCGAVAASDRRRVMGVQIVVEQAPPAAVNACSLPLLCYRSHARWPHSLWPLPAKPNNILWSIPLPPVSLMTGAEESDNDLEQEMRSCTNVFSA</sequence>
<protein>
    <submittedName>
        <fullName evidence="1">Uncharacterized protein</fullName>
    </submittedName>
</protein>
<name>A0A9W7XEW3_9POAL</name>
<gene>
    <name evidence="1" type="ORF">BS78_K070400</name>
</gene>
<dbReference type="AlphaFoldDB" id="A0A9W7XEW3"/>
<keyword evidence="2" id="KW-1185">Reference proteome</keyword>
<evidence type="ECO:0000313" key="1">
    <source>
        <dbReference type="EMBL" id="KAJ1257387.1"/>
    </source>
</evidence>
<dbReference type="Proteomes" id="UP001164776">
    <property type="component" value="Unassembled WGS sequence"/>
</dbReference>
<organism evidence="1 2">
    <name type="scientific">Paspalum vaginatum</name>
    <name type="common">seashore paspalum</name>
    <dbReference type="NCBI Taxonomy" id="158149"/>
    <lineage>
        <taxon>Eukaryota</taxon>
        <taxon>Viridiplantae</taxon>
        <taxon>Streptophyta</taxon>
        <taxon>Embryophyta</taxon>
        <taxon>Tracheophyta</taxon>
        <taxon>Spermatophyta</taxon>
        <taxon>Magnoliopsida</taxon>
        <taxon>Liliopsida</taxon>
        <taxon>Poales</taxon>
        <taxon>Poaceae</taxon>
        <taxon>PACMAD clade</taxon>
        <taxon>Panicoideae</taxon>
        <taxon>Andropogonodae</taxon>
        <taxon>Paspaleae</taxon>
        <taxon>Paspalinae</taxon>
        <taxon>Paspalum</taxon>
    </lineage>
</organism>
<proteinExistence type="predicted"/>
<dbReference type="EMBL" id="MU629418">
    <property type="protein sequence ID" value="KAJ1257389.1"/>
    <property type="molecule type" value="Genomic_DNA"/>
</dbReference>
<reference evidence="1 2" key="1">
    <citation type="submission" date="2022-10" db="EMBL/GenBank/DDBJ databases">
        <title>WGS assembly of Paspalum vaginatum 540-79.</title>
        <authorList>
            <person name="Sun G."/>
            <person name="Wase N."/>
            <person name="Shu S."/>
            <person name="Jenkins J."/>
            <person name="Zhou B."/>
            <person name="Torres-Rodriguez J."/>
            <person name="Chen C."/>
            <person name="Sandor L."/>
            <person name="Plott C."/>
            <person name="Yoshinga Y."/>
            <person name="Daum C."/>
            <person name="Qi P."/>
            <person name="Barry K."/>
            <person name="Lipzen A."/>
            <person name="Berry L."/>
            <person name="Pedersen C."/>
            <person name="Gottilla T."/>
            <person name="Foltz A."/>
            <person name="Yu H."/>
            <person name="O'Malley R."/>
            <person name="Zhang C."/>
            <person name="Devos K."/>
            <person name="Sigmon B."/>
            <person name="Yu B."/>
            <person name="Obata T."/>
            <person name="Schmutz J."/>
            <person name="Schnable J."/>
        </authorList>
    </citation>
    <scope>NUCLEOTIDE SEQUENCE [LARGE SCALE GENOMIC DNA]</scope>
    <source>
        <strain evidence="2">cv. 540-79</strain>
    </source>
</reference>
<evidence type="ECO:0000313" key="2">
    <source>
        <dbReference type="Proteomes" id="UP001164776"/>
    </source>
</evidence>